<evidence type="ECO:0000256" key="2">
    <source>
        <dbReference type="ARBA" id="ARBA00009083"/>
    </source>
</evidence>
<dbReference type="InterPro" id="IPR023036">
    <property type="entry name" value="Ribosomal_uS14_bac/plastid"/>
</dbReference>
<gene>
    <name evidence="7" type="primary">rpsN</name>
    <name evidence="8" type="ORF">AVDCRST_MAG42-1337</name>
</gene>
<comment type="function">
    <text evidence="1 7">Binds 16S rRNA, required for the assembly of 30S particles and may also be responsible for determining the conformation of the 16S rRNA at the A site.</text>
</comment>
<keyword evidence="3 7" id="KW-0689">Ribosomal protein</keyword>
<dbReference type="InterPro" id="IPR043140">
    <property type="entry name" value="Ribosomal_uS14_sf"/>
</dbReference>
<dbReference type="InterPro" id="IPR018271">
    <property type="entry name" value="Ribosomal_uS14_CS"/>
</dbReference>
<dbReference type="GO" id="GO:0019843">
    <property type="term" value="F:rRNA binding"/>
    <property type="evidence" value="ECO:0007669"/>
    <property type="project" value="UniProtKB-UniRule"/>
</dbReference>
<dbReference type="GO" id="GO:0005737">
    <property type="term" value="C:cytoplasm"/>
    <property type="evidence" value="ECO:0007669"/>
    <property type="project" value="UniProtKB-ARBA"/>
</dbReference>
<comment type="similarity">
    <text evidence="2 7">Belongs to the universal ribosomal protein uS14 family.</text>
</comment>
<keyword evidence="7" id="KW-0694">RNA-binding</keyword>
<sequence length="89" mass="10234">MAKTSWINRNERKRATVKKYAALRAELKKNKDYAALSQLPRNASPSRVVNRCEVSGRRRAFIRRFKISRLVFRELASAGLIPGVTKSSW</sequence>
<dbReference type="PROSITE" id="PS00527">
    <property type="entry name" value="RIBOSOMAL_S14"/>
    <property type="match status" value="1"/>
</dbReference>
<evidence type="ECO:0000256" key="5">
    <source>
        <dbReference type="ARBA" id="ARBA00035167"/>
    </source>
</evidence>
<dbReference type="InterPro" id="IPR001209">
    <property type="entry name" value="Ribosomal_uS14"/>
</dbReference>
<evidence type="ECO:0000256" key="6">
    <source>
        <dbReference type="ARBA" id="ARBA00047110"/>
    </source>
</evidence>
<name>A0A6J4HXQ4_9BACT</name>
<dbReference type="PANTHER" id="PTHR19836">
    <property type="entry name" value="30S RIBOSOMAL PROTEIN S14"/>
    <property type="match status" value="1"/>
</dbReference>
<evidence type="ECO:0000256" key="7">
    <source>
        <dbReference type="HAMAP-Rule" id="MF_00537"/>
    </source>
</evidence>
<accession>A0A6J4HXQ4</accession>
<evidence type="ECO:0000256" key="1">
    <source>
        <dbReference type="ARBA" id="ARBA00003686"/>
    </source>
</evidence>
<dbReference type="Gene3D" id="4.10.830.10">
    <property type="entry name" value="30s Ribosomal Protein S14, Chain N"/>
    <property type="match status" value="1"/>
</dbReference>
<dbReference type="EMBL" id="CADCTA010000056">
    <property type="protein sequence ID" value="CAA9234806.1"/>
    <property type="molecule type" value="Genomic_DNA"/>
</dbReference>
<dbReference type="GO" id="GO:0015935">
    <property type="term" value="C:small ribosomal subunit"/>
    <property type="evidence" value="ECO:0007669"/>
    <property type="project" value="TreeGrafter"/>
</dbReference>
<dbReference type="GO" id="GO:0003735">
    <property type="term" value="F:structural constituent of ribosome"/>
    <property type="evidence" value="ECO:0007669"/>
    <property type="project" value="InterPro"/>
</dbReference>
<dbReference type="Pfam" id="PF00253">
    <property type="entry name" value="Ribosomal_S14"/>
    <property type="match status" value="1"/>
</dbReference>
<reference evidence="8" key="1">
    <citation type="submission" date="2020-02" db="EMBL/GenBank/DDBJ databases">
        <authorList>
            <person name="Meier V. D."/>
        </authorList>
    </citation>
    <scope>NUCLEOTIDE SEQUENCE</scope>
    <source>
        <strain evidence="8">AVDCRST_MAG42</strain>
    </source>
</reference>
<evidence type="ECO:0000313" key="8">
    <source>
        <dbReference type="EMBL" id="CAA9234806.1"/>
    </source>
</evidence>
<dbReference type="HAMAP" id="MF_00537">
    <property type="entry name" value="Ribosomal_uS14_1"/>
    <property type="match status" value="1"/>
</dbReference>
<keyword evidence="7" id="KW-0699">rRNA-binding</keyword>
<dbReference type="PANTHER" id="PTHR19836:SF19">
    <property type="entry name" value="SMALL RIBOSOMAL SUBUNIT PROTEIN US14M"/>
    <property type="match status" value="1"/>
</dbReference>
<evidence type="ECO:0000256" key="4">
    <source>
        <dbReference type="ARBA" id="ARBA00023274"/>
    </source>
</evidence>
<keyword evidence="4 7" id="KW-0687">Ribonucleoprotein</keyword>
<dbReference type="SUPFAM" id="SSF57716">
    <property type="entry name" value="Glucocorticoid receptor-like (DNA-binding domain)"/>
    <property type="match status" value="1"/>
</dbReference>
<dbReference type="NCBIfam" id="NF006477">
    <property type="entry name" value="PRK08881.1"/>
    <property type="match status" value="1"/>
</dbReference>
<comment type="subunit">
    <text evidence="6 7">Part of the 30S ribosomal subunit. Contacts proteins S3 and S10.</text>
</comment>
<proteinExistence type="inferred from homology"/>
<organism evidence="8">
    <name type="scientific">uncultured Chthoniobacterales bacterium</name>
    <dbReference type="NCBI Taxonomy" id="1836801"/>
    <lineage>
        <taxon>Bacteria</taxon>
        <taxon>Pseudomonadati</taxon>
        <taxon>Verrucomicrobiota</taxon>
        <taxon>Spartobacteria</taxon>
        <taxon>Chthoniobacterales</taxon>
        <taxon>environmental samples</taxon>
    </lineage>
</organism>
<protein>
    <recommendedName>
        <fullName evidence="5 7">Small ribosomal subunit protein uS14</fullName>
    </recommendedName>
</protein>
<dbReference type="GO" id="GO:0006412">
    <property type="term" value="P:translation"/>
    <property type="evidence" value="ECO:0007669"/>
    <property type="project" value="UniProtKB-UniRule"/>
</dbReference>
<evidence type="ECO:0000256" key="3">
    <source>
        <dbReference type="ARBA" id="ARBA00022980"/>
    </source>
</evidence>
<dbReference type="AlphaFoldDB" id="A0A6J4HXQ4"/>